<organism evidence="1 2">
    <name type="scientific">Enorma phocaeensis</name>
    <dbReference type="NCBI Taxonomy" id="1871019"/>
    <lineage>
        <taxon>Bacteria</taxon>
        <taxon>Bacillati</taxon>
        <taxon>Actinomycetota</taxon>
        <taxon>Coriobacteriia</taxon>
        <taxon>Coriobacteriales</taxon>
        <taxon>Coriobacteriaceae</taxon>
        <taxon>Enorma</taxon>
    </lineage>
</organism>
<name>A0ABT7VA01_9ACTN</name>
<gene>
    <name evidence="1" type="ORF">QUW28_07440</name>
</gene>
<keyword evidence="2" id="KW-1185">Reference proteome</keyword>
<dbReference type="Proteomes" id="UP001529421">
    <property type="component" value="Unassembled WGS sequence"/>
</dbReference>
<reference evidence="2" key="1">
    <citation type="submission" date="2023-06" db="EMBL/GenBank/DDBJ databases">
        <title>Identification and characterization of horizontal gene transfer across gut microbiota members of farm animals based on homology search.</title>
        <authorList>
            <person name="Zeman M."/>
            <person name="Kubasova T."/>
            <person name="Jahodarova E."/>
            <person name="Nykrynova M."/>
            <person name="Rychlik I."/>
        </authorList>
    </citation>
    <scope>NUCLEOTIDE SEQUENCE [LARGE SCALE GENOMIC DNA]</scope>
    <source>
        <strain evidence="2">154_Feed</strain>
    </source>
</reference>
<sequence length="81" mass="8517">MSITSCLASLAPEYDIELMCTTPSTLKEWCSSCGPRTNVAAFVGCATRATYDAVSLQALLHRGGVKTSVKRFAVGLAEGVC</sequence>
<evidence type="ECO:0000313" key="2">
    <source>
        <dbReference type="Proteomes" id="UP001529421"/>
    </source>
</evidence>
<dbReference type="RefSeq" id="WP_204672185.1">
    <property type="nucleotide sequence ID" value="NZ_JACJKQ010000002.1"/>
</dbReference>
<dbReference type="EMBL" id="JAUDDZ010000010">
    <property type="protein sequence ID" value="MDM8275323.1"/>
    <property type="molecule type" value="Genomic_DNA"/>
</dbReference>
<evidence type="ECO:0000313" key="1">
    <source>
        <dbReference type="EMBL" id="MDM8275323.1"/>
    </source>
</evidence>
<comment type="caution">
    <text evidence="1">The sequence shown here is derived from an EMBL/GenBank/DDBJ whole genome shotgun (WGS) entry which is preliminary data.</text>
</comment>
<accession>A0ABT7VA01</accession>
<proteinExistence type="predicted"/>
<protein>
    <submittedName>
        <fullName evidence="1">Uncharacterized protein</fullName>
    </submittedName>
</protein>